<keyword evidence="1" id="KW-0175">Coiled coil</keyword>
<protein>
    <submittedName>
        <fullName evidence="2">Uncharacterized protein</fullName>
    </submittedName>
</protein>
<organism evidence="2 3">
    <name type="scientific">Euplotes crassus</name>
    <dbReference type="NCBI Taxonomy" id="5936"/>
    <lineage>
        <taxon>Eukaryota</taxon>
        <taxon>Sar</taxon>
        <taxon>Alveolata</taxon>
        <taxon>Ciliophora</taxon>
        <taxon>Intramacronucleata</taxon>
        <taxon>Spirotrichea</taxon>
        <taxon>Hypotrichia</taxon>
        <taxon>Euplotida</taxon>
        <taxon>Euplotidae</taxon>
        <taxon>Moneuplotes</taxon>
    </lineage>
</organism>
<keyword evidence="3" id="KW-1185">Reference proteome</keyword>
<feature type="coiled-coil region" evidence="1">
    <location>
        <begin position="169"/>
        <end position="262"/>
    </location>
</feature>
<reference evidence="2" key="1">
    <citation type="submission" date="2023-07" db="EMBL/GenBank/DDBJ databases">
        <authorList>
            <consortium name="AG Swart"/>
            <person name="Singh M."/>
            <person name="Singh A."/>
            <person name="Seah K."/>
            <person name="Emmerich C."/>
        </authorList>
    </citation>
    <scope>NUCLEOTIDE SEQUENCE</scope>
    <source>
        <strain evidence="2">DP1</strain>
    </source>
</reference>
<evidence type="ECO:0000256" key="1">
    <source>
        <dbReference type="SAM" id="Coils"/>
    </source>
</evidence>
<name>A0AAD1X7T7_EUPCR</name>
<proteinExistence type="predicted"/>
<sequence length="500" mass="57819">MIRKTGTNTLEKNLLVCSLCMMTTYSDQDSEPIPDIDVITESLNLADYNVRKIEFFKVEHGLNQEWHTVLSQLEGFKATCGEIKEKLKVIKKSNNWEHLVDIHFEIKDFINSLFSSELMKNYTKQLHCAEFREARGCRTFVSDVSQATIRNQVKEIQETITATQVNPLKEALRRAAQRDRDKNAQLERLEQDKKNLDESLHNSEQVSLQRQQEIVNLSQQILTFERDQEQQNRQAEEMKQEILVLEDTLQQAKQTLEDTLHQSKHTLDYTELKAIHNAMKESSDSFNEDSELEIWAHNASNQDLLKALQLFRLPPLKKFSLNCIYALKKPELVVKFLSNALSDNIKYFSFNTNTDDCPELTPYMATLTKILPFIPSRVELGYWTIANFQFQDILVAAQKTDHVQFKNCKIDVGEEVDFGSRLDQATFTKIDFEGTGKSNKSNWSQNGFEQFKYVMEGLAKVESVRNRQVSICLKNCDILKDQAQSILQENGMTNMTVEEI</sequence>
<accession>A0AAD1X7T7</accession>
<dbReference type="EMBL" id="CAMPGE010003160">
    <property type="protein sequence ID" value="CAI2361982.1"/>
    <property type="molecule type" value="Genomic_DNA"/>
</dbReference>
<evidence type="ECO:0000313" key="2">
    <source>
        <dbReference type="EMBL" id="CAI2361982.1"/>
    </source>
</evidence>
<dbReference type="AlphaFoldDB" id="A0AAD1X7T7"/>
<dbReference type="Proteomes" id="UP001295684">
    <property type="component" value="Unassembled WGS sequence"/>
</dbReference>
<gene>
    <name evidence="2" type="ORF">ECRASSUSDP1_LOCUS3299</name>
</gene>
<evidence type="ECO:0000313" key="3">
    <source>
        <dbReference type="Proteomes" id="UP001295684"/>
    </source>
</evidence>
<comment type="caution">
    <text evidence="2">The sequence shown here is derived from an EMBL/GenBank/DDBJ whole genome shotgun (WGS) entry which is preliminary data.</text>
</comment>